<organism evidence="2 3">
    <name type="scientific">Araneus ventricosus</name>
    <name type="common">Orbweaver spider</name>
    <name type="synonym">Epeira ventricosa</name>
    <dbReference type="NCBI Taxonomy" id="182803"/>
    <lineage>
        <taxon>Eukaryota</taxon>
        <taxon>Metazoa</taxon>
        <taxon>Ecdysozoa</taxon>
        <taxon>Arthropoda</taxon>
        <taxon>Chelicerata</taxon>
        <taxon>Arachnida</taxon>
        <taxon>Araneae</taxon>
        <taxon>Araneomorphae</taxon>
        <taxon>Entelegynae</taxon>
        <taxon>Araneoidea</taxon>
        <taxon>Araneidae</taxon>
        <taxon>Araneus</taxon>
    </lineage>
</organism>
<protein>
    <submittedName>
        <fullName evidence="2">Uncharacterized protein</fullName>
    </submittedName>
</protein>
<feature type="signal peptide" evidence="1">
    <location>
        <begin position="1"/>
        <end position="18"/>
    </location>
</feature>
<dbReference type="Proteomes" id="UP000499080">
    <property type="component" value="Unassembled WGS sequence"/>
</dbReference>
<reference evidence="2 3" key="1">
    <citation type="journal article" date="2019" name="Sci. Rep.">
        <title>Orb-weaving spider Araneus ventricosus genome elucidates the spidroin gene catalogue.</title>
        <authorList>
            <person name="Kono N."/>
            <person name="Nakamura H."/>
            <person name="Ohtoshi R."/>
            <person name="Moran D.A.P."/>
            <person name="Shinohara A."/>
            <person name="Yoshida Y."/>
            <person name="Fujiwara M."/>
            <person name="Mori M."/>
            <person name="Tomita M."/>
            <person name="Arakawa K."/>
        </authorList>
    </citation>
    <scope>NUCLEOTIDE SEQUENCE [LARGE SCALE GENOMIC DNA]</scope>
</reference>
<comment type="caution">
    <text evidence="2">The sequence shown here is derived from an EMBL/GenBank/DDBJ whole genome shotgun (WGS) entry which is preliminary data.</text>
</comment>
<name>A0A4Y2IMF9_ARAVE</name>
<feature type="chain" id="PRO_5021292280" evidence="1">
    <location>
        <begin position="19"/>
        <end position="139"/>
    </location>
</feature>
<evidence type="ECO:0000313" key="2">
    <source>
        <dbReference type="EMBL" id="GBM78897.1"/>
    </source>
</evidence>
<accession>A0A4Y2IMF9</accession>
<dbReference type="EMBL" id="BGPR01002785">
    <property type="protein sequence ID" value="GBM78897.1"/>
    <property type="molecule type" value="Genomic_DNA"/>
</dbReference>
<evidence type="ECO:0000313" key="3">
    <source>
        <dbReference type="Proteomes" id="UP000499080"/>
    </source>
</evidence>
<sequence>MFCSIFTYVLLLVQKNGANSWTCDEYQKQRINIRGQVITYVPHVQCLLQPRNACRPGGVYADRRGDNCLEVNLGYETDVEVVATETVQFAPELIELYEAWHCRDGTRFLETIGLDDLFELHLEALGERYSATVSPCFRK</sequence>
<keyword evidence="3" id="KW-1185">Reference proteome</keyword>
<gene>
    <name evidence="2" type="ORF">AVEN_12521_1</name>
</gene>
<keyword evidence="1" id="KW-0732">Signal</keyword>
<dbReference type="AlphaFoldDB" id="A0A4Y2IMF9"/>
<evidence type="ECO:0000256" key="1">
    <source>
        <dbReference type="SAM" id="SignalP"/>
    </source>
</evidence>
<proteinExistence type="predicted"/>